<sequence length="457" mass="51699">MNKVVLFLSILLMGIYSCTGDNSPKSLFNGENTDQWETQGNVAVENGIITVNNGAALVLKKGNYSDFILKVKARTVGNGKGFIAFHTDNAADGYRVALNNDLESAEWWTKTGSLLSVRNLAKSTVKTDEWFDMDIQVEGKAITISVNGNPVVEYIEPTAPYRTAEHSSKLLSSGKFAIQSSEGTIEIESIEVTPLKTNPDIAQQQLLAIDETTDHIIKLHQDNFPVLDYHVHLKGITADEAAKQSRKYGINYALAPNCGIGFPITNDEEVIEYIKEMEGQPFIQAMQGEGREWPQTFSAEVREKFDYVFTDALTFTDTKGRRTRLWIPEEVYIENEQEYMDLIVQKIVDVMQEPMDVYVNPNFLPDVMNDRYDEFWTEERMDKVIKALVETDKVLEINNRYEIPNKAFILKAKEAGLKFTFGTNNGDGDFGKLEYCIRMKEECGITAEDMYKPNMTI</sequence>
<organism evidence="2 3">
    <name type="scientific">Fermentimonas caenicola</name>
    <dbReference type="NCBI Taxonomy" id="1562970"/>
    <lineage>
        <taxon>Bacteria</taxon>
        <taxon>Pseudomonadati</taxon>
        <taxon>Bacteroidota</taxon>
        <taxon>Bacteroidia</taxon>
        <taxon>Bacteroidales</taxon>
        <taxon>Dysgonomonadaceae</taxon>
        <taxon>Fermentimonas</taxon>
    </lineage>
</organism>
<evidence type="ECO:0000313" key="2">
    <source>
        <dbReference type="EMBL" id="CEA15833.1"/>
    </source>
</evidence>
<name>A0A098C085_9BACT</name>
<dbReference type="KEGG" id="pbt:ING2E5B_1080"/>
<keyword evidence="3" id="KW-1185">Reference proteome</keyword>
<dbReference type="GO" id="GO:0016787">
    <property type="term" value="F:hydrolase activity"/>
    <property type="evidence" value="ECO:0007669"/>
    <property type="project" value="InterPro"/>
</dbReference>
<dbReference type="OrthoDB" id="259356at2"/>
<evidence type="ECO:0000313" key="3">
    <source>
        <dbReference type="Proteomes" id="UP000032417"/>
    </source>
</evidence>
<dbReference type="Proteomes" id="UP000032417">
    <property type="component" value="Chromosome 1"/>
</dbReference>
<accession>A0A098C085</accession>
<evidence type="ECO:0000259" key="1">
    <source>
        <dbReference type="Pfam" id="PF06439"/>
    </source>
</evidence>
<feature type="domain" description="3-keto-alpha-glucoside-1,2-lyase/3-keto-2-hydroxy-glucal hydratase" evidence="1">
    <location>
        <begin position="25"/>
        <end position="192"/>
    </location>
</feature>
<protein>
    <recommendedName>
        <fullName evidence="1">3-keto-alpha-glucoside-1,2-lyase/3-keto-2-hydroxy-glucal hydratase domain-containing protein</fullName>
    </recommendedName>
</protein>
<dbReference type="EMBL" id="LN515532">
    <property type="protein sequence ID" value="CEA15833.1"/>
    <property type="molecule type" value="Genomic_DNA"/>
</dbReference>
<dbReference type="Gene3D" id="2.60.120.560">
    <property type="entry name" value="Exo-inulinase, domain 1"/>
    <property type="match status" value="1"/>
</dbReference>
<dbReference type="AlphaFoldDB" id="A0A098C085"/>
<dbReference type="InterPro" id="IPR016195">
    <property type="entry name" value="Pol/histidinol_Pase-like"/>
</dbReference>
<proteinExistence type="predicted"/>
<reference evidence="2 3" key="1">
    <citation type="submission" date="2014-08" db="EMBL/GenBank/DDBJ databases">
        <authorList>
            <person name="Wibberg D."/>
        </authorList>
    </citation>
    <scope>NUCLEOTIDE SEQUENCE [LARGE SCALE GENOMIC DNA]</scope>
    <source>
        <strain evidence="3">ING2-E5B</strain>
    </source>
</reference>
<dbReference type="Pfam" id="PF06439">
    <property type="entry name" value="3keto-disac_hyd"/>
    <property type="match status" value="1"/>
</dbReference>
<dbReference type="SUPFAM" id="SSF89550">
    <property type="entry name" value="PHP domain-like"/>
    <property type="match status" value="1"/>
</dbReference>
<dbReference type="PROSITE" id="PS51257">
    <property type="entry name" value="PROKAR_LIPOPROTEIN"/>
    <property type="match status" value="1"/>
</dbReference>
<dbReference type="STRING" id="1562970.ING2E5B_1080"/>
<dbReference type="HOGENOM" id="CLU_559891_0_0_10"/>
<gene>
    <name evidence="2" type="ORF">ING2E5B_1080</name>
</gene>
<dbReference type="InterPro" id="IPR010496">
    <property type="entry name" value="AL/BT2_dom"/>
</dbReference>
<dbReference type="Gene3D" id="3.20.20.140">
    <property type="entry name" value="Metal-dependent hydrolases"/>
    <property type="match status" value="1"/>
</dbReference>